<dbReference type="InterPro" id="IPR029052">
    <property type="entry name" value="Metallo-depent_PP-like"/>
</dbReference>
<protein>
    <recommendedName>
        <fullName evidence="2">Phosphoesterase</fullName>
        <ecNumber evidence="2">3.1.4.-</ecNumber>
    </recommendedName>
</protein>
<dbReference type="Gene3D" id="3.60.21.10">
    <property type="match status" value="1"/>
</dbReference>
<dbReference type="GO" id="GO:0046872">
    <property type="term" value="F:metal ion binding"/>
    <property type="evidence" value="ECO:0007669"/>
    <property type="project" value="UniProtKB-KW"/>
</dbReference>
<comment type="caution">
    <text evidence="4">The sequence shown here is derived from an EMBL/GenBank/DDBJ whole genome shotgun (WGS) entry which is preliminary data.</text>
</comment>
<dbReference type="NCBIfam" id="NF006988">
    <property type="entry name" value="PRK09453.1"/>
    <property type="match status" value="1"/>
</dbReference>
<dbReference type="NCBIfam" id="TIGR00040">
    <property type="entry name" value="yfcE"/>
    <property type="match status" value="1"/>
</dbReference>
<dbReference type="InterPro" id="IPR024654">
    <property type="entry name" value="Calcineurin-like_PHP_lpxH"/>
</dbReference>
<name>A0A1M4S4S4_MARH1</name>
<evidence type="ECO:0000256" key="2">
    <source>
        <dbReference type="RuleBase" id="RU362039"/>
    </source>
</evidence>
<proteinExistence type="inferred from homology"/>
<dbReference type="PANTHER" id="PTHR11124">
    <property type="entry name" value="VACUOLAR SORTING PROTEIN VPS29"/>
    <property type="match status" value="1"/>
</dbReference>
<dbReference type="Proteomes" id="UP000184334">
    <property type="component" value="Unassembled WGS sequence"/>
</dbReference>
<evidence type="ECO:0000256" key="1">
    <source>
        <dbReference type="ARBA" id="ARBA00008950"/>
    </source>
</evidence>
<accession>A0A1M4S4S4</accession>
<keyword evidence="2" id="KW-0479">Metal-binding</keyword>
<dbReference type="OrthoDB" id="9800565at2"/>
<organism evidence="4 5">
    <name type="scientific">Marinitoga hydrogenitolerans (strain DSM 16785 / JCM 12826 / AT1271)</name>
    <dbReference type="NCBI Taxonomy" id="1122195"/>
    <lineage>
        <taxon>Bacteria</taxon>
        <taxon>Thermotogati</taxon>
        <taxon>Thermotogota</taxon>
        <taxon>Thermotogae</taxon>
        <taxon>Petrotogales</taxon>
        <taxon>Petrotogaceae</taxon>
        <taxon>Marinitoga</taxon>
    </lineage>
</organism>
<comment type="similarity">
    <text evidence="1 2">Belongs to the metallophosphoesterase superfamily. YfcE family.</text>
</comment>
<comment type="cofactor">
    <cofactor evidence="2">
        <name>a divalent metal cation</name>
        <dbReference type="ChEBI" id="CHEBI:60240"/>
    </cofactor>
</comment>
<dbReference type="STRING" id="1122195.SAMN02745164_00026"/>
<dbReference type="AlphaFoldDB" id="A0A1M4S4S4"/>
<dbReference type="GO" id="GO:0016787">
    <property type="term" value="F:hydrolase activity"/>
    <property type="evidence" value="ECO:0007669"/>
    <property type="project" value="UniProtKB-UniRule"/>
</dbReference>
<dbReference type="RefSeq" id="WP_072862145.1">
    <property type="nucleotide sequence ID" value="NZ_FQUI01000001.1"/>
</dbReference>
<dbReference type="EC" id="3.1.4.-" evidence="2"/>
<gene>
    <name evidence="4" type="ORF">SAMN02745164_00026</name>
</gene>
<dbReference type="EMBL" id="FQUI01000001">
    <property type="protein sequence ID" value="SHE27195.1"/>
    <property type="molecule type" value="Genomic_DNA"/>
</dbReference>
<keyword evidence="5" id="KW-1185">Reference proteome</keyword>
<evidence type="ECO:0000313" key="4">
    <source>
        <dbReference type="EMBL" id="SHE27195.1"/>
    </source>
</evidence>
<feature type="domain" description="Calcineurin-like phosphoesterase" evidence="3">
    <location>
        <begin position="1"/>
        <end position="163"/>
    </location>
</feature>
<dbReference type="InterPro" id="IPR000979">
    <property type="entry name" value="Phosphodiesterase_MJ0936/Vps29"/>
</dbReference>
<reference evidence="4" key="1">
    <citation type="submission" date="2016-11" db="EMBL/GenBank/DDBJ databases">
        <authorList>
            <person name="Varghese N."/>
            <person name="Submissions S."/>
        </authorList>
    </citation>
    <scope>NUCLEOTIDE SEQUENCE [LARGE SCALE GENOMIC DNA]</scope>
    <source>
        <strain evidence="4">DSM 16785</strain>
    </source>
</reference>
<dbReference type="Pfam" id="PF12850">
    <property type="entry name" value="Metallophos_2"/>
    <property type="match status" value="1"/>
</dbReference>
<sequence length="182" mass="20993">MKIAVISDTHGSLFYLKRANKYLSEVDRVIHLGDYLYHGPRNPLPNGYNPMELSNILKNFKKRTFITGNCDSPIDLKLLNIPETTPYAVESYGSYNFFFTHGWDPNLDDSILLAKKFKCQYLIHGHTHISKFEKKEDLIIINPGSVSIPKENTPHSILIIEINGNIHFSFIDIINDEVYMEY</sequence>
<dbReference type="SUPFAM" id="SSF56300">
    <property type="entry name" value="Metallo-dependent phosphatases"/>
    <property type="match status" value="1"/>
</dbReference>
<evidence type="ECO:0000259" key="3">
    <source>
        <dbReference type="Pfam" id="PF12850"/>
    </source>
</evidence>
<evidence type="ECO:0000313" key="5">
    <source>
        <dbReference type="Proteomes" id="UP000184334"/>
    </source>
</evidence>